<dbReference type="BioGRID-ORCS" id="387339">
    <property type="hits" value="2 hits in 76 CRISPR screens"/>
</dbReference>
<dbReference type="SMR" id="F8VPL4"/>
<keyword evidence="9 13" id="KW-0675">Receptor</keyword>
<keyword evidence="17" id="KW-1185">Reference proteome</keyword>
<feature type="transmembrane region" description="Helical" evidence="14">
    <location>
        <begin position="67"/>
        <end position="86"/>
    </location>
</feature>
<feature type="transmembrane region" description="Helical" evidence="14">
    <location>
        <begin position="195"/>
        <end position="226"/>
    </location>
</feature>
<dbReference type="FunFam" id="1.20.1070.10:FF:000042">
    <property type="entry name" value="Taste receptor type 2 member 7"/>
    <property type="match status" value="1"/>
</dbReference>
<reference evidence="15" key="3">
    <citation type="submission" date="2025-08" db="UniProtKB">
        <authorList>
            <consortium name="Ensembl"/>
        </authorList>
    </citation>
    <scope>IDENTIFICATION</scope>
    <source>
        <strain evidence="15">C57BL/6J</strain>
    </source>
</reference>
<dbReference type="Proteomes" id="UP000000589">
    <property type="component" value="Chromosome 6"/>
</dbReference>
<evidence type="ECO:0000256" key="10">
    <source>
        <dbReference type="ARBA" id="ARBA00023180"/>
    </source>
</evidence>
<dbReference type="Ensembl" id="ENSMUST00000069268.3">
    <property type="protein sequence ID" value="ENSMUSP00000068332.3"/>
    <property type="gene ID" value="ENSMUSG00000056901.2"/>
</dbReference>
<sequence>MGHLVTQGQATLLYAKLSMNMESVLHNFATVLIYVEFIFGNLSNGFIVLSNFLDWVIKQKLSLIDKILLTLAISRITLIWEIYAWFKSLYDPSSFLIGIEFQIIYFSWVLSSHFSLWLATTLSVFYLLRIANCSWQIFLYLKWRLKQLIVGMLLGSLVFLLGNLMQSMLEERFYQYGRNTSVNTMSNDLAMWTELIFFNMAMFSVIPFTLALISFLLLIFSLWKHLQKMQLISRRHRDPSTKAHMNALRIMVSFLLLYTMHFLSLLISWIAQKHQSELADIIGMITELMYPSVHSCILILGNSKLKQTSLCMLRHLRCRLKGENITIAYSNQITSFCVFCVANKSMR</sequence>
<keyword evidence="6 14" id="KW-1133">Transmembrane helix</keyword>
<reference evidence="15 17" key="1">
    <citation type="journal article" date="2009" name="PLoS Biol.">
        <title>Lineage-specific biology revealed by a finished genome assembly of the mouse.</title>
        <authorList>
            <consortium name="Mouse Genome Sequencing Consortium"/>
            <person name="Church D.M."/>
            <person name="Goodstadt L."/>
            <person name="Hillier L.W."/>
            <person name="Zody M.C."/>
            <person name="Goldstein S."/>
            <person name="She X."/>
            <person name="Bult C.J."/>
            <person name="Agarwala R."/>
            <person name="Cherry J.L."/>
            <person name="DiCuccio M."/>
            <person name="Hlavina W."/>
            <person name="Kapustin Y."/>
            <person name="Meric P."/>
            <person name="Maglott D."/>
            <person name="Birtle Z."/>
            <person name="Marques A.C."/>
            <person name="Graves T."/>
            <person name="Zhou S."/>
            <person name="Teague B."/>
            <person name="Potamousis K."/>
            <person name="Churas C."/>
            <person name="Place M."/>
            <person name="Herschleb J."/>
            <person name="Runnheim R."/>
            <person name="Forrest D."/>
            <person name="Amos-Landgraf J."/>
            <person name="Schwartz D.C."/>
            <person name="Cheng Z."/>
            <person name="Lindblad-Toh K."/>
            <person name="Eichler E.E."/>
            <person name="Ponting C.P."/>
        </authorList>
    </citation>
    <scope>NUCLEOTIDE SEQUENCE [LARGE SCALE GENOMIC DNA]</scope>
    <source>
        <strain evidence="15 17">C57BL/6J</strain>
    </source>
</reference>
<dbReference type="GO" id="GO:0033038">
    <property type="term" value="F:bitter taste receptor activity"/>
    <property type="evidence" value="ECO:0007669"/>
    <property type="project" value="InterPro"/>
</dbReference>
<evidence type="ECO:0000256" key="12">
    <source>
        <dbReference type="RuleBase" id="RU004423"/>
    </source>
</evidence>
<dbReference type="PhylomeDB" id="F8VPL4"/>
<dbReference type="AGR" id="MGI:2681171"/>
<keyword evidence="3 13" id="KW-0919">Taste</keyword>
<proteinExistence type="inferred from homology"/>
<organism evidence="15 17">
    <name type="scientific">Mus musculus</name>
    <name type="common">Mouse</name>
    <dbReference type="NCBI Taxonomy" id="10090"/>
    <lineage>
        <taxon>Eukaryota</taxon>
        <taxon>Metazoa</taxon>
        <taxon>Chordata</taxon>
        <taxon>Craniata</taxon>
        <taxon>Vertebrata</taxon>
        <taxon>Euteleostomi</taxon>
        <taxon>Mammalia</taxon>
        <taxon>Eutheria</taxon>
        <taxon>Euarchontoglires</taxon>
        <taxon>Glires</taxon>
        <taxon>Rodentia</taxon>
        <taxon>Myomorpha</taxon>
        <taxon>Muroidea</taxon>
        <taxon>Muridae</taxon>
        <taxon>Murinae</taxon>
        <taxon>Mus</taxon>
        <taxon>Mus</taxon>
    </lineage>
</organism>
<feature type="transmembrane region" description="Helical" evidence="14">
    <location>
        <begin position="31"/>
        <end position="55"/>
    </location>
</feature>
<keyword evidence="11 13" id="KW-0807">Transducer</keyword>
<keyword evidence="4 13" id="KW-0716">Sensory transduction</keyword>
<dbReference type="PANTHER" id="PTHR11394">
    <property type="entry name" value="TASTE RECEPTOR TYPE 2"/>
    <property type="match status" value="1"/>
</dbReference>
<evidence type="ECO:0000256" key="6">
    <source>
        <dbReference type="ARBA" id="ARBA00022989"/>
    </source>
</evidence>
<dbReference type="Pfam" id="PF05296">
    <property type="entry name" value="TAS2R"/>
    <property type="match status" value="1"/>
</dbReference>
<evidence type="ECO:0000256" key="2">
    <source>
        <dbReference type="ARBA" id="ARBA00007376"/>
    </source>
</evidence>
<comment type="similarity">
    <text evidence="2 12">Belongs to the G-protein coupled receptor T2R family.</text>
</comment>
<feature type="transmembrane region" description="Helical" evidence="14">
    <location>
        <begin position="281"/>
        <end position="300"/>
    </location>
</feature>
<evidence type="ECO:0000256" key="3">
    <source>
        <dbReference type="ARBA" id="ARBA00022480"/>
    </source>
</evidence>
<dbReference type="SUPFAM" id="SSF81321">
    <property type="entry name" value="Family A G protein-coupled receptor-like"/>
    <property type="match status" value="1"/>
</dbReference>
<evidence type="ECO:0000256" key="9">
    <source>
        <dbReference type="ARBA" id="ARBA00023170"/>
    </source>
</evidence>
<reference evidence="15 17" key="2">
    <citation type="journal article" date="2011" name="PLoS Biol.">
        <title>Modernizing reference genome assemblies.</title>
        <authorList>
            <person name="Church D.M."/>
            <person name="Schneider V.A."/>
            <person name="Graves T."/>
            <person name="Auger K."/>
            <person name="Cunningham F."/>
            <person name="Bouk N."/>
            <person name="Chen H.C."/>
            <person name="Agarwala R."/>
            <person name="McLaren W.M."/>
            <person name="Ritchie G.R."/>
            <person name="Albracht D."/>
            <person name="Kremitzki M."/>
            <person name="Rock S."/>
            <person name="Kotkiewicz H."/>
            <person name="Kremitzki C."/>
            <person name="Wollam A."/>
            <person name="Trani L."/>
            <person name="Fulton L."/>
            <person name="Fulton R."/>
            <person name="Matthews L."/>
            <person name="Whitehead S."/>
            <person name="Chow W."/>
            <person name="Torrance J."/>
            <person name="Dunn M."/>
            <person name="Harden G."/>
            <person name="Threadgold G."/>
            <person name="Wood J."/>
            <person name="Collins J."/>
            <person name="Heath P."/>
            <person name="Griffiths G."/>
            <person name="Pelan S."/>
            <person name="Grafham D."/>
            <person name="Eichler E.E."/>
            <person name="Weinstock G."/>
            <person name="Mardis E.R."/>
            <person name="Wilson R.K."/>
            <person name="Howe K."/>
            <person name="Flicek P."/>
            <person name="Hubbard T."/>
        </authorList>
    </citation>
    <scope>NUCLEOTIDE SEQUENCE [LARGE SCALE GENOMIC DNA]</scope>
    <source>
        <strain evidence="15 17">C57BL/6J</strain>
    </source>
</reference>
<protein>
    <recommendedName>
        <fullName evidence="13">Taste receptor type 2</fullName>
    </recommendedName>
</protein>
<evidence type="ECO:0000256" key="13">
    <source>
        <dbReference type="RuleBase" id="RU004424"/>
    </source>
</evidence>
<dbReference type="CDD" id="cd15026">
    <property type="entry name" value="7tm_TAS2R13"/>
    <property type="match status" value="1"/>
</dbReference>
<feature type="transmembrane region" description="Helical" evidence="14">
    <location>
        <begin position="247"/>
        <end position="269"/>
    </location>
</feature>
<evidence type="ECO:0000256" key="14">
    <source>
        <dbReference type="SAM" id="Phobius"/>
    </source>
</evidence>
<dbReference type="PANTHER" id="PTHR11394:SF60">
    <property type="entry name" value="TASTE RECEPTOR TYPE 2 MEMBER 102"/>
    <property type="match status" value="1"/>
</dbReference>
<dbReference type="GeneTree" id="ENSGT01150000286975"/>
<dbReference type="HOGENOM" id="CLU_072337_3_0_1"/>
<dbReference type="CTD" id="387339"/>
<name>F8VPL4_MOUSE</name>
<evidence type="ECO:0000256" key="11">
    <source>
        <dbReference type="ARBA" id="ARBA00023224"/>
    </source>
</evidence>
<comment type="subcellular location">
    <subcellularLocation>
        <location evidence="1 13">Membrane</location>
        <topology evidence="1 13">Multi-pass membrane protein</topology>
    </subcellularLocation>
</comment>
<evidence type="ECO:0000256" key="4">
    <source>
        <dbReference type="ARBA" id="ARBA00022606"/>
    </source>
</evidence>
<feature type="transmembrane region" description="Helical" evidence="14">
    <location>
        <begin position="148"/>
        <end position="169"/>
    </location>
</feature>
<evidence type="ECO:0000256" key="8">
    <source>
        <dbReference type="ARBA" id="ARBA00023136"/>
    </source>
</evidence>
<dbReference type="KEGG" id="mmu:387339"/>
<dbReference type="RefSeq" id="NP_954604.2">
    <property type="nucleotide sequence ID" value="NM_199153.2"/>
</dbReference>
<evidence type="ECO:0000313" key="16">
    <source>
        <dbReference type="MGI" id="MGI:2681171"/>
    </source>
</evidence>
<keyword evidence="10" id="KW-0325">Glycoprotein</keyword>
<dbReference type="GeneID" id="387339"/>
<accession>F8VPL4</accession>
<dbReference type="UCSC" id="uc009ejn.1">
    <property type="organism name" value="mouse"/>
</dbReference>
<evidence type="ECO:0000256" key="7">
    <source>
        <dbReference type="ARBA" id="ARBA00023040"/>
    </source>
</evidence>
<keyword evidence="8 13" id="KW-0472">Membrane</keyword>
<dbReference type="AlphaFoldDB" id="F8VPL4"/>
<reference evidence="15" key="4">
    <citation type="submission" date="2025-09" db="UniProtKB">
        <authorList>
            <consortium name="Ensembl"/>
        </authorList>
    </citation>
    <scope>IDENTIFICATION</scope>
    <source>
        <strain evidence="15">C57BL/6J</strain>
    </source>
</reference>
<evidence type="ECO:0000256" key="5">
    <source>
        <dbReference type="ARBA" id="ARBA00022692"/>
    </source>
</evidence>
<feature type="transmembrane region" description="Helical" evidence="14">
    <location>
        <begin position="106"/>
        <end position="128"/>
    </location>
</feature>
<gene>
    <name evidence="15 16" type="primary">Tas2r102</name>
</gene>
<dbReference type="GO" id="GO:0016020">
    <property type="term" value="C:membrane"/>
    <property type="evidence" value="ECO:0007669"/>
    <property type="project" value="UniProtKB-SubCell"/>
</dbReference>
<dbReference type="DNASU" id="387339"/>
<dbReference type="InterPro" id="IPR007960">
    <property type="entry name" value="TAS2R"/>
</dbReference>
<dbReference type="VEuPathDB" id="HostDB:ENSMUSG00000056901"/>
<evidence type="ECO:0000313" key="17">
    <source>
        <dbReference type="Proteomes" id="UP000000589"/>
    </source>
</evidence>
<dbReference type="OrthoDB" id="8876749at2759"/>
<dbReference type="OMA" id="TELMYPS"/>
<keyword evidence="5 13" id="KW-0812">Transmembrane</keyword>
<keyword evidence="7 13" id="KW-0297">G-protein coupled receptor</keyword>
<evidence type="ECO:0000256" key="1">
    <source>
        <dbReference type="ARBA" id="ARBA00004141"/>
    </source>
</evidence>
<evidence type="ECO:0000313" key="15">
    <source>
        <dbReference type="Ensembl" id="ENSMUSP00000068332.3"/>
    </source>
</evidence>
<dbReference type="GO" id="GO:0004930">
    <property type="term" value="F:G protein-coupled receptor activity"/>
    <property type="evidence" value="ECO:0007669"/>
    <property type="project" value="UniProtKB-KW"/>
</dbReference>
<dbReference type="MGI" id="MGI:2681171">
    <property type="gene designation" value="Tas2r102"/>
</dbReference>
<dbReference type="Gene3D" id="1.20.1070.10">
    <property type="entry name" value="Rhodopsin 7-helix transmembrane proteins"/>
    <property type="match status" value="1"/>
</dbReference>